<dbReference type="AlphaFoldDB" id="A0A9N8WE77"/>
<gene>
    <name evidence="2" type="ORF">ALEPTO_LOCUS2454</name>
</gene>
<evidence type="ECO:0000256" key="1">
    <source>
        <dbReference type="SAM" id="MobiDB-lite"/>
    </source>
</evidence>
<reference evidence="2" key="1">
    <citation type="submission" date="2021-06" db="EMBL/GenBank/DDBJ databases">
        <authorList>
            <person name="Kallberg Y."/>
            <person name="Tangrot J."/>
            <person name="Rosling A."/>
        </authorList>
    </citation>
    <scope>NUCLEOTIDE SEQUENCE</scope>
    <source>
        <strain evidence="2">FL130A</strain>
    </source>
</reference>
<feature type="region of interest" description="Disordered" evidence="1">
    <location>
        <begin position="142"/>
        <end position="167"/>
    </location>
</feature>
<protein>
    <submittedName>
        <fullName evidence="2">1428_t:CDS:1</fullName>
    </submittedName>
</protein>
<accession>A0A9N8WE77</accession>
<dbReference type="Proteomes" id="UP000789508">
    <property type="component" value="Unassembled WGS sequence"/>
</dbReference>
<proteinExistence type="predicted"/>
<dbReference type="EMBL" id="CAJVPS010000359">
    <property type="protein sequence ID" value="CAG8480318.1"/>
    <property type="molecule type" value="Genomic_DNA"/>
</dbReference>
<dbReference type="OrthoDB" id="10504676at2759"/>
<evidence type="ECO:0000313" key="2">
    <source>
        <dbReference type="EMBL" id="CAG8480318.1"/>
    </source>
</evidence>
<organism evidence="2 3">
    <name type="scientific">Ambispora leptoticha</name>
    <dbReference type="NCBI Taxonomy" id="144679"/>
    <lineage>
        <taxon>Eukaryota</taxon>
        <taxon>Fungi</taxon>
        <taxon>Fungi incertae sedis</taxon>
        <taxon>Mucoromycota</taxon>
        <taxon>Glomeromycotina</taxon>
        <taxon>Glomeromycetes</taxon>
        <taxon>Archaeosporales</taxon>
        <taxon>Ambisporaceae</taxon>
        <taxon>Ambispora</taxon>
    </lineage>
</organism>
<evidence type="ECO:0000313" key="3">
    <source>
        <dbReference type="Proteomes" id="UP000789508"/>
    </source>
</evidence>
<sequence>MATIDFSIKVNYQPLAVIIITSSCIHYLKVDLVSEENSFHIFHNTGKKPPNFAMLYRMSLEISRARYRDNWTCHKDNCIFSISNAQARGRVSLVFKKTWKKLPRDFHDIFKNLYKKMLEQRARPRDFKFVFETRSEDLSNNDENTSYQNFGTLNDDNTSSPNTSCSIPTSHNSQMINNSSHYNIGNVANNYEITKFFVPIRSHSFEVGPFDVLDYTVANCEINRFLVPIWSQNFGIDPFDCLNCTLPDASFSNSGSNTQINDMVASTNHIVRPVIVNNESSIENDYGNKNIEMIHNNLSDTFDISNPQFPRNFEQNSINHLQQNFSLEDILNYESYLDNNHTN</sequence>
<keyword evidence="3" id="KW-1185">Reference proteome</keyword>
<comment type="caution">
    <text evidence="2">The sequence shown here is derived from an EMBL/GenBank/DDBJ whole genome shotgun (WGS) entry which is preliminary data.</text>
</comment>
<name>A0A9N8WE77_9GLOM</name>